<dbReference type="Pfam" id="PF13191">
    <property type="entry name" value="AAA_16"/>
    <property type="match status" value="1"/>
</dbReference>
<keyword evidence="5" id="KW-1185">Reference proteome</keyword>
<dbReference type="CDD" id="cd06170">
    <property type="entry name" value="LuxR_C_like"/>
    <property type="match status" value="1"/>
</dbReference>
<dbReference type="InterPro" id="IPR027417">
    <property type="entry name" value="P-loop_NTPase"/>
</dbReference>
<dbReference type="PANTHER" id="PTHR16305:SF35">
    <property type="entry name" value="TRANSCRIPTIONAL ACTIVATOR DOMAIN"/>
    <property type="match status" value="1"/>
</dbReference>
<dbReference type="PRINTS" id="PR00038">
    <property type="entry name" value="HTHLUXR"/>
</dbReference>
<dbReference type="InterPro" id="IPR041664">
    <property type="entry name" value="AAA_16"/>
</dbReference>
<name>A0ABP8DHV1_9ACTN</name>
<proteinExistence type="predicted"/>
<dbReference type="PROSITE" id="PS50043">
    <property type="entry name" value="HTH_LUXR_2"/>
    <property type="match status" value="1"/>
</dbReference>
<sequence>MDRMAEPAFVGRGEELDRLRLRLADVRDGEARTVLVSGEGGVGKSRLLQEFIALARTAGAHVLHGSCDESLDGTVPYLPLTEALDGFERDHGDAAGELGGPSYAMLAGLFDGTAQAGPLGTQPQVFLAVRRMLDHIGDRAPAVLVLEDLHWADPSTLGLVGALARARPEGRRVLLVCSHRPVGAMLDTPLWKLLGNADFLRRVEQFPLPVFTKTELRRFMTDIAGRPVPPELVERCLAWSDGIAFHAELLMTTDVLDRPASELPREVADVMMAQVARVSPATRKVLRVAAVAGRRMSHALLRTASGLPSGELDDALQECLDQRMLVDDQPSGVYRFRHALLREAVYRSRATGTTAELHERMAEALTADPGLSLGDAGTADAEVAYHWHQAGRWPDALAAAVRAGQAAQRTLAFPSAELQFARAVELWDRVADAEARAGLPRVRVLAAAANAARWSGHLGRAVEYTRAAIALVDPVADPDLGGLLQERLGNYLWEDGQRGESPVAYDAAAWLLADRPPSAVKARVLAAQALTDLRRGRHSDGHTKAGEALAMARAVKSRAAEGRALNVSGLALGMRDDPEAGIARLRAAIDIARQVHHLEDLFRAYSNLGLVLEHAGRLAEAAKTNLDGLAEARQLDLQDSRQATVLANNAGTALAQLGRWDEAEAVITETTQSRQIGESLYPRLTLAEILVARGRFEQAHDLLESVSGAEQGTDVRFHGPLHAYQAELALWQDRPADAVRHVRDGIAAVAPSENAVEKLRLYAIGLRCAADRAAAARTPADKAAAQATGDELARLANDAVKGRATTAEVEQLVRLCRAERRRIRGEDAAVLWEEVARGWAGRRYQAAYAQWRTAEAAHASGDEPRAREAARAAYATARALDAEPLRARVEAFAKRARIDLAAARETAPLPFDLTEAEYAILTLISEGHDNARIAAQRGVSLRTVETQISKIYRKLGVHSRADAIVLAHKDGRFGGGARPVRQREA</sequence>
<dbReference type="Gene3D" id="1.25.40.10">
    <property type="entry name" value="Tetratricopeptide repeat domain"/>
    <property type="match status" value="1"/>
</dbReference>
<accession>A0ABP8DHV1</accession>
<keyword evidence="1" id="KW-0547">Nucleotide-binding</keyword>
<dbReference type="Gene3D" id="1.10.10.10">
    <property type="entry name" value="Winged helix-like DNA-binding domain superfamily/Winged helix DNA-binding domain"/>
    <property type="match status" value="1"/>
</dbReference>
<protein>
    <submittedName>
        <fullName evidence="4">Helix-turn-helix transcriptional regulator</fullName>
    </submittedName>
</protein>
<reference evidence="5" key="1">
    <citation type="journal article" date="2019" name="Int. J. Syst. Evol. Microbiol.">
        <title>The Global Catalogue of Microorganisms (GCM) 10K type strain sequencing project: providing services to taxonomists for standard genome sequencing and annotation.</title>
        <authorList>
            <consortium name="The Broad Institute Genomics Platform"/>
            <consortium name="The Broad Institute Genome Sequencing Center for Infectious Disease"/>
            <person name="Wu L."/>
            <person name="Ma J."/>
        </authorList>
    </citation>
    <scope>NUCLEOTIDE SEQUENCE [LARGE SCALE GENOMIC DNA]</scope>
    <source>
        <strain evidence="5">JCM 17441</strain>
    </source>
</reference>
<feature type="domain" description="HTH luxR-type" evidence="3">
    <location>
        <begin position="906"/>
        <end position="971"/>
    </location>
</feature>
<dbReference type="SUPFAM" id="SSF52540">
    <property type="entry name" value="P-loop containing nucleoside triphosphate hydrolases"/>
    <property type="match status" value="1"/>
</dbReference>
<dbReference type="InterPro" id="IPR016032">
    <property type="entry name" value="Sig_transdc_resp-reg_C-effctor"/>
</dbReference>
<dbReference type="InterPro" id="IPR000792">
    <property type="entry name" value="Tscrpt_reg_LuxR_C"/>
</dbReference>
<gene>
    <name evidence="4" type="ORF">GCM10022255_068060</name>
</gene>
<dbReference type="Pfam" id="PF00196">
    <property type="entry name" value="GerE"/>
    <property type="match status" value="1"/>
</dbReference>
<dbReference type="SMART" id="SM00421">
    <property type="entry name" value="HTH_LUXR"/>
    <property type="match status" value="1"/>
</dbReference>
<evidence type="ECO:0000256" key="2">
    <source>
        <dbReference type="ARBA" id="ARBA00022840"/>
    </source>
</evidence>
<keyword evidence="2" id="KW-0067">ATP-binding</keyword>
<dbReference type="RefSeq" id="WP_345133209.1">
    <property type="nucleotide sequence ID" value="NZ_BAABAT010000023.1"/>
</dbReference>
<dbReference type="InterPro" id="IPR036388">
    <property type="entry name" value="WH-like_DNA-bd_sf"/>
</dbReference>
<evidence type="ECO:0000259" key="3">
    <source>
        <dbReference type="PROSITE" id="PS50043"/>
    </source>
</evidence>
<dbReference type="Proteomes" id="UP001500620">
    <property type="component" value="Unassembled WGS sequence"/>
</dbReference>
<evidence type="ECO:0000313" key="5">
    <source>
        <dbReference type="Proteomes" id="UP001500620"/>
    </source>
</evidence>
<dbReference type="EMBL" id="BAABAT010000023">
    <property type="protein sequence ID" value="GAA4256191.1"/>
    <property type="molecule type" value="Genomic_DNA"/>
</dbReference>
<dbReference type="SUPFAM" id="SSF48452">
    <property type="entry name" value="TPR-like"/>
    <property type="match status" value="1"/>
</dbReference>
<evidence type="ECO:0000313" key="4">
    <source>
        <dbReference type="EMBL" id="GAA4256191.1"/>
    </source>
</evidence>
<evidence type="ECO:0000256" key="1">
    <source>
        <dbReference type="ARBA" id="ARBA00022741"/>
    </source>
</evidence>
<organism evidence="4 5">
    <name type="scientific">Dactylosporangium darangshiense</name>
    <dbReference type="NCBI Taxonomy" id="579108"/>
    <lineage>
        <taxon>Bacteria</taxon>
        <taxon>Bacillati</taxon>
        <taxon>Actinomycetota</taxon>
        <taxon>Actinomycetes</taxon>
        <taxon>Micromonosporales</taxon>
        <taxon>Micromonosporaceae</taxon>
        <taxon>Dactylosporangium</taxon>
    </lineage>
</organism>
<comment type="caution">
    <text evidence="4">The sequence shown here is derived from an EMBL/GenBank/DDBJ whole genome shotgun (WGS) entry which is preliminary data.</text>
</comment>
<dbReference type="SUPFAM" id="SSF46894">
    <property type="entry name" value="C-terminal effector domain of the bipartite response regulators"/>
    <property type="match status" value="1"/>
</dbReference>
<dbReference type="InterPro" id="IPR011990">
    <property type="entry name" value="TPR-like_helical_dom_sf"/>
</dbReference>
<dbReference type="PANTHER" id="PTHR16305">
    <property type="entry name" value="TESTICULAR SOLUBLE ADENYLYL CYCLASE"/>
    <property type="match status" value="1"/>
</dbReference>
<dbReference type="Gene3D" id="3.40.50.300">
    <property type="entry name" value="P-loop containing nucleotide triphosphate hydrolases"/>
    <property type="match status" value="1"/>
</dbReference>